<keyword evidence="1" id="KW-0436">Ligase</keyword>
<protein>
    <submittedName>
        <fullName evidence="1">Ni-sirohydrochlorin a,c-diamide reductive cyclase complex, component CfbD</fullName>
        <ecNumber evidence="1">6.3.3.7</ecNumber>
    </submittedName>
</protein>
<dbReference type="EMBL" id="MT631417">
    <property type="protein sequence ID" value="QNO50265.1"/>
    <property type="molecule type" value="Genomic_DNA"/>
</dbReference>
<dbReference type="GO" id="GO:0016874">
    <property type="term" value="F:ligase activity"/>
    <property type="evidence" value="ECO:0007669"/>
    <property type="project" value="UniProtKB-KW"/>
</dbReference>
<evidence type="ECO:0000313" key="1">
    <source>
        <dbReference type="EMBL" id="QNO50265.1"/>
    </source>
</evidence>
<dbReference type="EC" id="6.3.3.7" evidence="1"/>
<dbReference type="AlphaFoldDB" id="A0A7G9YQI1"/>
<gene>
    <name evidence="1" type="primary">cfbD</name>
    <name evidence="1" type="ORF">MIKCHCCC_00005</name>
</gene>
<reference evidence="1" key="1">
    <citation type="submission" date="2020-06" db="EMBL/GenBank/DDBJ databases">
        <title>Unique genomic features of the anaerobic methanotrophic archaea.</title>
        <authorList>
            <person name="Chadwick G.L."/>
            <person name="Skennerton C.T."/>
            <person name="Laso-Perez R."/>
            <person name="Leu A.O."/>
            <person name="Speth D.R."/>
            <person name="Yu H."/>
            <person name="Morgan-Lang C."/>
            <person name="Hatzenpichler R."/>
            <person name="Goudeau D."/>
            <person name="Malmstrom R."/>
            <person name="Brazelton W.J."/>
            <person name="Woyke T."/>
            <person name="Hallam S.J."/>
            <person name="Tyson G.W."/>
            <person name="Wegener G."/>
            <person name="Boetius A."/>
            <person name="Orphan V."/>
        </authorList>
    </citation>
    <scope>NUCLEOTIDE SEQUENCE</scope>
</reference>
<name>A0A7G9YQI1_9EURY</name>
<organism evidence="1">
    <name type="scientific">Candidatus Methanogaster sp. ANME-2c ERB4</name>
    <dbReference type="NCBI Taxonomy" id="2759911"/>
    <lineage>
        <taxon>Archaea</taxon>
        <taxon>Methanobacteriati</taxon>
        <taxon>Methanobacteriota</taxon>
        <taxon>Stenosarchaea group</taxon>
        <taxon>Methanomicrobia</taxon>
        <taxon>Methanosarcinales</taxon>
        <taxon>ANME-2 cluster</taxon>
        <taxon>Candidatus Methanogasteraceae</taxon>
        <taxon>Candidatus Methanogaster</taxon>
    </lineage>
</organism>
<accession>A0A7G9YQI1</accession>
<sequence>MGHDAVVVEIDLHPKTLGVSHIVESELGATLREMCGVKRR</sequence>
<proteinExistence type="predicted"/>